<organism evidence="8 9">
    <name type="scientific">Cystobacter fuscus</name>
    <dbReference type="NCBI Taxonomy" id="43"/>
    <lineage>
        <taxon>Bacteria</taxon>
        <taxon>Pseudomonadati</taxon>
        <taxon>Myxococcota</taxon>
        <taxon>Myxococcia</taxon>
        <taxon>Myxococcales</taxon>
        <taxon>Cystobacterineae</taxon>
        <taxon>Archangiaceae</taxon>
        <taxon>Cystobacter</taxon>
    </lineage>
</organism>
<dbReference type="Proteomes" id="UP000217257">
    <property type="component" value="Chromosome"/>
</dbReference>
<reference evidence="8 9" key="1">
    <citation type="submission" date="2017-06" db="EMBL/GenBank/DDBJ databases">
        <title>Sequencing and comparative analysis of myxobacterial genomes.</title>
        <authorList>
            <person name="Rupp O."/>
            <person name="Goesmann A."/>
            <person name="Sogaard-Andersen L."/>
        </authorList>
    </citation>
    <scope>NUCLEOTIDE SEQUENCE [LARGE SCALE GENOMIC DNA]</scope>
    <source>
        <strain evidence="8 9">DSM 52655</strain>
    </source>
</reference>
<dbReference type="InterPro" id="IPR043129">
    <property type="entry name" value="ATPase_NBD"/>
</dbReference>
<dbReference type="InterPro" id="IPR029047">
    <property type="entry name" value="HSP70_peptide-bd_sf"/>
</dbReference>
<dbReference type="FunFam" id="2.60.34.10:FF:000005">
    <property type="entry name" value="Chaperone protein HscA homolog"/>
    <property type="match status" value="1"/>
</dbReference>
<evidence type="ECO:0000313" key="8">
    <source>
        <dbReference type="EMBL" id="ATB41373.1"/>
    </source>
</evidence>
<dbReference type="SUPFAM" id="SSF53067">
    <property type="entry name" value="Actin-like ATPase domain"/>
    <property type="match status" value="2"/>
</dbReference>
<evidence type="ECO:0000256" key="6">
    <source>
        <dbReference type="RuleBase" id="RU003322"/>
    </source>
</evidence>
<dbReference type="PROSITE" id="PS01036">
    <property type="entry name" value="HSP70_3"/>
    <property type="match status" value="1"/>
</dbReference>
<dbReference type="NCBIfam" id="NF003520">
    <property type="entry name" value="PRK05183.1"/>
    <property type="match status" value="1"/>
</dbReference>
<evidence type="ECO:0000256" key="5">
    <source>
        <dbReference type="HAMAP-Rule" id="MF_00679"/>
    </source>
</evidence>
<sequence>MSKNGFLQIHDPLKPKGHAVGIDLGTTNSLVAGVIQGKPRCLVADENGGNLLPSVVHYGRDGGVVVGTRARGLAAEHPTDTIVSVKRFMGRGPDDPETRKLGAYRFASGGKVVRFEVAGGQPVTPIEVSGEILRALKRRAESHFSGRVEQAVITVPAYFDDAQRQATKDAGRLAGLEVLRLLNEPTAAALAYGLDKGSQGTFAVYDLGGGTFDISILKLVDGVFEVKSTGGDSALGGDDFDRAIAQRVLEALGQATPSHALVAEVLAASRKAKEALTDSPETLLTVGAHQQTVRRTDVEEWIRPLLQKTGAVCRRALKDAGVTASELDGVILVGGSTRVPAVRRFVAETFGREPLGDIDPDQVVALGAAIQADLLTNVDRQDEVLLLDVIPLSLGLETMGGLVEKLIPRNSPIPIGAGQVFTTFKDGQTGLDIHVLQGERELVEDCRSLARFTLSGIPPMTAGMARVEVRFQVDADGILSVSAKEQSTGATQSITVKPSHGLTDEEIEQMLLDSIDNAEEDVQVRQLREQRVEAERVLTEVERQLGQHATLVDEGERPTLEAAMARVRELAQGKDSQALKEAIHALDEACKPFVERIMNQAVTRVVAGHSVEEF</sequence>
<dbReference type="GO" id="GO:0016226">
    <property type="term" value="P:iron-sulfur cluster assembly"/>
    <property type="evidence" value="ECO:0007669"/>
    <property type="project" value="InterPro"/>
</dbReference>
<protein>
    <recommendedName>
        <fullName evidence="5">Chaperone protein HscA homolog</fullName>
    </recommendedName>
</protein>
<dbReference type="Gene3D" id="1.20.1270.10">
    <property type="match status" value="1"/>
</dbReference>
<dbReference type="Pfam" id="PF00012">
    <property type="entry name" value="HSP70"/>
    <property type="match status" value="1"/>
</dbReference>
<dbReference type="SUPFAM" id="SSF100934">
    <property type="entry name" value="Heat shock protein 70kD (HSP70), C-terminal subdomain"/>
    <property type="match status" value="1"/>
</dbReference>
<comment type="function">
    <text evidence="5">Chaperone involved in the maturation of iron-sulfur cluster-containing proteins. Has a low intrinsic ATPase activity which is markedly stimulated by HscB.</text>
</comment>
<dbReference type="Gene3D" id="3.30.420.40">
    <property type="match status" value="2"/>
</dbReference>
<dbReference type="PRINTS" id="PR00301">
    <property type="entry name" value="HEATSHOCK70"/>
</dbReference>
<dbReference type="PROSITE" id="PS00297">
    <property type="entry name" value="HSP70_1"/>
    <property type="match status" value="1"/>
</dbReference>
<dbReference type="InterPro" id="IPR029048">
    <property type="entry name" value="HSP70_C_sf"/>
</dbReference>
<evidence type="ECO:0000256" key="3">
    <source>
        <dbReference type="ARBA" id="ARBA00022840"/>
    </source>
</evidence>
<evidence type="ECO:0000256" key="4">
    <source>
        <dbReference type="ARBA" id="ARBA00023186"/>
    </source>
</evidence>
<accession>A0A250JCN7</accession>
<comment type="similarity">
    <text evidence="1 5 6">Belongs to the heat shock protein 70 family.</text>
</comment>
<keyword evidence="2 5" id="KW-0547">Nucleotide-binding</keyword>
<dbReference type="Gene3D" id="3.90.640.10">
    <property type="entry name" value="Actin, Chain A, domain 4"/>
    <property type="match status" value="1"/>
</dbReference>
<dbReference type="AlphaFoldDB" id="A0A250JCN7"/>
<dbReference type="PANTHER" id="PTHR19375">
    <property type="entry name" value="HEAT SHOCK PROTEIN 70KDA"/>
    <property type="match status" value="1"/>
</dbReference>
<dbReference type="GO" id="GO:0016887">
    <property type="term" value="F:ATP hydrolysis activity"/>
    <property type="evidence" value="ECO:0007669"/>
    <property type="project" value="UniProtKB-UniRule"/>
</dbReference>
<dbReference type="EMBL" id="CP022098">
    <property type="protein sequence ID" value="ATB41373.1"/>
    <property type="molecule type" value="Genomic_DNA"/>
</dbReference>
<proteinExistence type="inferred from homology"/>
<dbReference type="RefSeq" id="WP_095989106.1">
    <property type="nucleotide sequence ID" value="NZ_CP022098.1"/>
</dbReference>
<evidence type="ECO:0000256" key="2">
    <source>
        <dbReference type="ARBA" id="ARBA00022741"/>
    </source>
</evidence>
<dbReference type="InterPro" id="IPR010236">
    <property type="entry name" value="ISC_FeS_clus_asmbl_HscA"/>
</dbReference>
<evidence type="ECO:0000256" key="7">
    <source>
        <dbReference type="SAM" id="Coils"/>
    </source>
</evidence>
<dbReference type="GO" id="GO:0051082">
    <property type="term" value="F:unfolded protein binding"/>
    <property type="evidence" value="ECO:0007669"/>
    <property type="project" value="InterPro"/>
</dbReference>
<keyword evidence="7" id="KW-0175">Coiled coil</keyword>
<keyword evidence="3 5" id="KW-0067">ATP-binding</keyword>
<dbReference type="NCBIfam" id="TIGR01991">
    <property type="entry name" value="HscA"/>
    <property type="match status" value="1"/>
</dbReference>
<dbReference type="Gene3D" id="2.60.34.10">
    <property type="entry name" value="Substrate Binding Domain Of DNAk, Chain A, domain 1"/>
    <property type="match status" value="1"/>
</dbReference>
<dbReference type="GO" id="GO:0005524">
    <property type="term" value="F:ATP binding"/>
    <property type="evidence" value="ECO:0007669"/>
    <property type="project" value="UniProtKB-KW"/>
</dbReference>
<dbReference type="GO" id="GO:0140662">
    <property type="term" value="F:ATP-dependent protein folding chaperone"/>
    <property type="evidence" value="ECO:0007669"/>
    <property type="project" value="InterPro"/>
</dbReference>
<dbReference type="SUPFAM" id="SSF100920">
    <property type="entry name" value="Heat shock protein 70kD (HSP70), peptide-binding domain"/>
    <property type="match status" value="1"/>
</dbReference>
<dbReference type="HAMAP" id="MF_00679">
    <property type="entry name" value="HscA"/>
    <property type="match status" value="1"/>
</dbReference>
<keyword evidence="4 5" id="KW-0143">Chaperone</keyword>
<dbReference type="KEGG" id="cfus:CYFUS_006838"/>
<dbReference type="PROSITE" id="PS00329">
    <property type="entry name" value="HSP70_2"/>
    <property type="match status" value="1"/>
</dbReference>
<evidence type="ECO:0000313" key="9">
    <source>
        <dbReference type="Proteomes" id="UP000217257"/>
    </source>
</evidence>
<gene>
    <name evidence="5" type="primary">hscA</name>
    <name evidence="8" type="ORF">CYFUS_006838</name>
</gene>
<feature type="coiled-coil region" evidence="7">
    <location>
        <begin position="515"/>
        <end position="544"/>
    </location>
</feature>
<name>A0A250JCN7_9BACT</name>
<dbReference type="InterPro" id="IPR018181">
    <property type="entry name" value="Heat_shock_70_CS"/>
</dbReference>
<evidence type="ECO:0000256" key="1">
    <source>
        <dbReference type="ARBA" id="ARBA00007381"/>
    </source>
</evidence>
<dbReference type="InterPro" id="IPR013126">
    <property type="entry name" value="Hsp_70_fam"/>
</dbReference>